<feature type="compositionally biased region" description="Basic residues" evidence="1">
    <location>
        <begin position="43"/>
        <end position="66"/>
    </location>
</feature>
<dbReference type="AlphaFoldDB" id="A0A073B715"/>
<accession>A0A073B715</accession>
<gene>
    <name evidence="2" type="ORF">GU90_17160</name>
</gene>
<sequence length="66" mass="7402">MDATPIYTELRNTLMDPEDNDWGPSDPPEFAAALAEKLEHAKTTKAAKSKKTGSRSRARRQRTSKQ</sequence>
<feature type="region of interest" description="Disordered" evidence="1">
    <location>
        <begin position="1"/>
        <end position="66"/>
    </location>
</feature>
<dbReference type="EMBL" id="JNVU01000039">
    <property type="protein sequence ID" value="KEI43469.1"/>
    <property type="molecule type" value="Genomic_DNA"/>
</dbReference>
<evidence type="ECO:0000256" key="1">
    <source>
        <dbReference type="SAM" id="MobiDB-lite"/>
    </source>
</evidence>
<organism evidence="2 3">
    <name type="scientific">Saccharopolyspora rectivirgula</name>
    <dbReference type="NCBI Taxonomy" id="28042"/>
    <lineage>
        <taxon>Bacteria</taxon>
        <taxon>Bacillati</taxon>
        <taxon>Actinomycetota</taxon>
        <taxon>Actinomycetes</taxon>
        <taxon>Pseudonocardiales</taxon>
        <taxon>Pseudonocardiaceae</taxon>
        <taxon>Saccharopolyspora</taxon>
    </lineage>
</organism>
<comment type="caution">
    <text evidence="2">The sequence shown here is derived from an EMBL/GenBank/DDBJ whole genome shotgun (WGS) entry which is preliminary data.</text>
</comment>
<evidence type="ECO:0000313" key="3">
    <source>
        <dbReference type="Proteomes" id="UP000031419"/>
    </source>
</evidence>
<name>A0A073B715_9PSEU</name>
<dbReference type="Proteomes" id="UP000031419">
    <property type="component" value="Unassembled WGS sequence"/>
</dbReference>
<reference evidence="2 3" key="1">
    <citation type="submission" date="2014-06" db="EMBL/GenBank/DDBJ databases">
        <title>Saccharopolyspora rectivirgula DSM-43113 Genome sequencing.</title>
        <authorList>
            <person name="Barrera C."/>
            <person name="Millon L."/>
            <person name="Rognon B."/>
            <person name="Zaugg C."/>
            <person name="Monod M."/>
        </authorList>
    </citation>
    <scope>NUCLEOTIDE SEQUENCE [LARGE SCALE GENOMIC DNA]</scope>
    <source>
        <strain evidence="2 3">DSM 43113</strain>
    </source>
</reference>
<proteinExistence type="predicted"/>
<dbReference type="RefSeq" id="WP_029722066.1">
    <property type="nucleotide sequence ID" value="NZ_JAJUIW010000024.1"/>
</dbReference>
<dbReference type="OrthoDB" id="5193794at2"/>
<evidence type="ECO:0000313" key="2">
    <source>
        <dbReference type="EMBL" id="KEI43469.1"/>
    </source>
</evidence>
<protein>
    <submittedName>
        <fullName evidence="2">Uncharacterized protein</fullName>
    </submittedName>
</protein>
<keyword evidence="3" id="KW-1185">Reference proteome</keyword>